<feature type="compositionally biased region" description="Polar residues" evidence="3">
    <location>
        <begin position="231"/>
        <end position="253"/>
    </location>
</feature>
<feature type="compositionally biased region" description="Gly residues" evidence="3">
    <location>
        <begin position="309"/>
        <end position="318"/>
    </location>
</feature>
<dbReference type="Pfam" id="PF21071">
    <property type="entry name" value="LARP1_HEAT"/>
    <property type="match status" value="1"/>
</dbReference>
<sequence>MATSFSYAQAAKGETMSRSGSQEGSTSQNTEVHQNQTATVQQEKKKTLGLALDMSKNKGQPRVECSPVQDVSVNNNPADQLNGSTGSISSKVEHSGTVSPSVSSNEISKSLGEDADSSTPAASEPRWEKTSQDSQSERAAEKAEEDLAGTKLPSIERARPQMKEAPVPVFNVWQKRMEDAQAKIIPRPASSAVVSERSTSWSHGDNEGQRIPSKSVVPVRRAGSADLAAQQRMTKPIQNGSPTANIPPSSSDVSLWPTPDLAKVEEKKKEVDPSDNDKPTAKTHGKEKWEKIAFVPTAVFNTPLPIRGGARGGRTGIRGGRESISRGGSTSAALGATTDRANLTNGNESQGPVLQTADRPRFRETNFTRNGAAYKPKRSSSAGPSSFQENGQTNDNSLEKRDGMGHRAFPNQRSMDHRRTSTSTQADSAVFNGQEKRSFNSTDGNGESRFNRSERPYQSRASIAGMENNAYFPPRDRGEGRPERGSRGNWRSGKPGPASHASFGSNSHYQQNHGYTNGKPYNEQRHNSHPTAFGPGRESRHNRGNSRSQSIPNNQAPGRFAMQNGGPNGLPALQTDMVNAYPYAQPTTIMSAVPFQSYMEHVQLPAMLQMQLEYYLSVDNLCKDIFLRKNMDGQGFVFLHILQNFNRIQILTTDTNLIKWVCGRSSLIELVTGADGFDRVRKAEDWQQWVLPMEDRDPSAQNDGPAQLLSPRFEGFVNGLDMSPLGFPQSHPMSPTNPNMMNGYRGEPMFESFNQRGQFESGSTIQTPLTADVPDFKPTQASQELYTQFQNGMEVEEKFPDANLESLQISIKTLKGERDSVSPISHNLSTSSKPSDDSNKENEALQASADVVEEQQANGVAKSTASTEDLHNGHIAQGEDIADHGSQRIISWTTSVNGHTFGEPYHTLHSLAFEQRRNAAVGYCPSAMADLFEFWSLFLVDNFNNKAYQEFHSVALEDANIKQSLVGLRHLAEFYGRCLSSHPVVADQLLHDFVELAAVEFSNQHLAPECPALGQLYNFWRSDTSNSINRLNLSKMLREPLKSALDQGNFAQMP</sequence>
<dbReference type="AlphaFoldDB" id="A0A8H3IJG6"/>
<feature type="compositionally biased region" description="Basic and acidic residues" evidence="3">
    <location>
        <begin position="125"/>
        <end position="142"/>
    </location>
</feature>
<feature type="region of interest" description="Disordered" evidence="3">
    <location>
        <begin position="1"/>
        <end position="165"/>
    </location>
</feature>
<dbReference type="PROSITE" id="PS50961">
    <property type="entry name" value="HTH_LA"/>
    <property type="match status" value="1"/>
</dbReference>
<dbReference type="InterPro" id="IPR036390">
    <property type="entry name" value="WH_DNA-bd_sf"/>
</dbReference>
<name>A0A8H3IJG6_9LECA</name>
<feature type="compositionally biased region" description="Polar residues" evidence="3">
    <location>
        <begin position="545"/>
        <end position="556"/>
    </location>
</feature>
<dbReference type="GO" id="GO:0048255">
    <property type="term" value="P:mRNA stabilization"/>
    <property type="evidence" value="ECO:0007669"/>
    <property type="project" value="InterPro"/>
</dbReference>
<dbReference type="PANTHER" id="PTHR22792">
    <property type="entry name" value="LUPUS LA PROTEIN-RELATED"/>
    <property type="match status" value="1"/>
</dbReference>
<dbReference type="OrthoDB" id="340227at2759"/>
<feature type="region of interest" description="Disordered" evidence="3">
    <location>
        <begin position="816"/>
        <end position="846"/>
    </location>
</feature>
<dbReference type="CDD" id="cd07323">
    <property type="entry name" value="LAM"/>
    <property type="match status" value="1"/>
</dbReference>
<proteinExistence type="predicted"/>
<dbReference type="InterPro" id="IPR036388">
    <property type="entry name" value="WH-like_DNA-bd_sf"/>
</dbReference>
<accession>A0A8H3IJG6</accession>
<feature type="compositionally biased region" description="Polar residues" evidence="3">
    <location>
        <begin position="339"/>
        <end position="353"/>
    </location>
</feature>
<dbReference type="GO" id="GO:0005829">
    <property type="term" value="C:cytosol"/>
    <property type="evidence" value="ECO:0007669"/>
    <property type="project" value="TreeGrafter"/>
</dbReference>
<feature type="compositionally biased region" description="Basic and acidic residues" evidence="3">
    <location>
        <begin position="834"/>
        <end position="843"/>
    </location>
</feature>
<dbReference type="Proteomes" id="UP000664169">
    <property type="component" value="Unassembled WGS sequence"/>
</dbReference>
<feature type="compositionally biased region" description="Basic and acidic residues" evidence="3">
    <location>
        <begin position="262"/>
        <end position="289"/>
    </location>
</feature>
<gene>
    <name evidence="5" type="ORF">GOMPHAMPRED_005617</name>
</gene>
<feature type="compositionally biased region" description="Polar residues" evidence="3">
    <location>
        <begin position="69"/>
        <end position="108"/>
    </location>
</feature>
<dbReference type="SUPFAM" id="SSF46785">
    <property type="entry name" value="Winged helix' DNA-binding domain"/>
    <property type="match status" value="1"/>
</dbReference>
<feature type="compositionally biased region" description="Basic and acidic residues" evidence="3">
    <location>
        <begin position="474"/>
        <end position="486"/>
    </location>
</feature>
<dbReference type="Pfam" id="PF05383">
    <property type="entry name" value="La"/>
    <property type="match status" value="1"/>
</dbReference>
<keyword evidence="6" id="KW-1185">Reference proteome</keyword>
<feature type="region of interest" description="Disordered" evidence="3">
    <location>
        <begin position="183"/>
        <end position="289"/>
    </location>
</feature>
<dbReference type="SMART" id="SM00715">
    <property type="entry name" value="LA"/>
    <property type="match status" value="1"/>
</dbReference>
<keyword evidence="1 2" id="KW-0694">RNA-binding</keyword>
<dbReference type="InterPro" id="IPR006630">
    <property type="entry name" value="La_HTH"/>
</dbReference>
<protein>
    <recommendedName>
        <fullName evidence="4">HTH La-type RNA-binding domain-containing protein</fullName>
    </recommendedName>
</protein>
<feature type="compositionally biased region" description="Polar residues" evidence="3">
    <location>
        <begin position="379"/>
        <end position="396"/>
    </location>
</feature>
<feature type="region of interest" description="Disordered" evidence="3">
    <location>
        <begin position="302"/>
        <end position="569"/>
    </location>
</feature>
<feature type="domain" description="HTH La-type RNA-binding" evidence="4">
    <location>
        <begin position="598"/>
        <end position="687"/>
    </location>
</feature>
<evidence type="ECO:0000256" key="1">
    <source>
        <dbReference type="ARBA" id="ARBA00022884"/>
    </source>
</evidence>
<feature type="compositionally biased region" description="Polar residues" evidence="3">
    <location>
        <begin position="192"/>
        <end position="203"/>
    </location>
</feature>
<dbReference type="GO" id="GO:0045727">
    <property type="term" value="P:positive regulation of translation"/>
    <property type="evidence" value="ECO:0007669"/>
    <property type="project" value="TreeGrafter"/>
</dbReference>
<evidence type="ECO:0000313" key="6">
    <source>
        <dbReference type="Proteomes" id="UP000664169"/>
    </source>
</evidence>
<comment type="caution">
    <text evidence="5">The sequence shown here is derived from an EMBL/GenBank/DDBJ whole genome shotgun (WGS) entry which is preliminary data.</text>
</comment>
<evidence type="ECO:0000256" key="3">
    <source>
        <dbReference type="SAM" id="MobiDB-lite"/>
    </source>
</evidence>
<organism evidence="5 6">
    <name type="scientific">Gomphillus americanus</name>
    <dbReference type="NCBI Taxonomy" id="1940652"/>
    <lineage>
        <taxon>Eukaryota</taxon>
        <taxon>Fungi</taxon>
        <taxon>Dikarya</taxon>
        <taxon>Ascomycota</taxon>
        <taxon>Pezizomycotina</taxon>
        <taxon>Lecanoromycetes</taxon>
        <taxon>OSLEUM clade</taxon>
        <taxon>Ostropomycetidae</taxon>
        <taxon>Ostropales</taxon>
        <taxon>Graphidaceae</taxon>
        <taxon>Gomphilloideae</taxon>
        <taxon>Gomphillus</taxon>
    </lineage>
</organism>
<dbReference type="GO" id="GO:0010494">
    <property type="term" value="C:cytoplasmic stress granule"/>
    <property type="evidence" value="ECO:0007669"/>
    <property type="project" value="TreeGrafter"/>
</dbReference>
<reference evidence="5" key="1">
    <citation type="submission" date="2021-03" db="EMBL/GenBank/DDBJ databases">
        <authorList>
            <person name="Tagirdzhanova G."/>
        </authorList>
    </citation>
    <scope>NUCLEOTIDE SEQUENCE</scope>
</reference>
<feature type="compositionally biased region" description="Polar residues" evidence="3">
    <location>
        <begin position="16"/>
        <end position="41"/>
    </location>
</feature>
<feature type="compositionally biased region" description="Polar residues" evidence="3">
    <location>
        <begin position="822"/>
        <end position="833"/>
    </location>
</feature>
<evidence type="ECO:0000259" key="4">
    <source>
        <dbReference type="PROSITE" id="PS50961"/>
    </source>
</evidence>
<dbReference type="EMBL" id="CAJPDQ010000035">
    <property type="protein sequence ID" value="CAF9930307.1"/>
    <property type="molecule type" value="Genomic_DNA"/>
</dbReference>
<evidence type="ECO:0000256" key="2">
    <source>
        <dbReference type="PROSITE-ProRule" id="PRU00332"/>
    </source>
</evidence>
<dbReference type="Gene3D" id="1.10.10.10">
    <property type="entry name" value="Winged helix-like DNA-binding domain superfamily/Winged helix DNA-binding domain"/>
    <property type="match status" value="1"/>
</dbReference>
<dbReference type="InterPro" id="IPR045180">
    <property type="entry name" value="La_dom_prot"/>
</dbReference>
<evidence type="ECO:0000313" key="5">
    <source>
        <dbReference type="EMBL" id="CAF9930307.1"/>
    </source>
</evidence>
<dbReference type="GO" id="GO:0000339">
    <property type="term" value="F:RNA cap binding"/>
    <property type="evidence" value="ECO:0007669"/>
    <property type="project" value="InterPro"/>
</dbReference>
<dbReference type="PANTHER" id="PTHR22792:SF132">
    <property type="entry name" value="LA-RELATED PROTEIN 1"/>
    <property type="match status" value="1"/>
</dbReference>
<feature type="compositionally biased region" description="Polar residues" evidence="3">
    <location>
        <begin position="502"/>
        <end position="515"/>
    </location>
</feature>
<dbReference type="InterPro" id="IPR006607">
    <property type="entry name" value="DM15"/>
</dbReference>